<dbReference type="PANTHER" id="PTHR13630">
    <property type="entry name" value="GAMMA-SECRETASE-ACTIVATING PROTEIN"/>
    <property type="match status" value="1"/>
</dbReference>
<keyword evidence="3" id="KW-1185">Reference proteome</keyword>
<organism evidence="2 3">
    <name type="scientific">Hermetia illucens</name>
    <name type="common">Black soldier fly</name>
    <dbReference type="NCBI Taxonomy" id="343691"/>
    <lineage>
        <taxon>Eukaryota</taxon>
        <taxon>Metazoa</taxon>
        <taxon>Ecdysozoa</taxon>
        <taxon>Arthropoda</taxon>
        <taxon>Hexapoda</taxon>
        <taxon>Insecta</taxon>
        <taxon>Pterygota</taxon>
        <taxon>Neoptera</taxon>
        <taxon>Endopterygota</taxon>
        <taxon>Diptera</taxon>
        <taxon>Brachycera</taxon>
        <taxon>Stratiomyomorpha</taxon>
        <taxon>Stratiomyidae</taxon>
        <taxon>Hermetiinae</taxon>
        <taxon>Hermetia</taxon>
    </lineage>
</organism>
<gene>
    <name evidence="2" type="ORF">HERILL_LOCUS8416</name>
</gene>
<dbReference type="InParanoid" id="A0A7R8URF5"/>
<dbReference type="InterPro" id="IPR028010">
    <property type="entry name" value="GSAP_C_dom"/>
</dbReference>
<evidence type="ECO:0000259" key="1">
    <source>
        <dbReference type="Pfam" id="PF14959"/>
    </source>
</evidence>
<dbReference type="FunCoup" id="A0A7R8URF5">
    <property type="interactions" value="294"/>
</dbReference>
<dbReference type="GO" id="GO:1902004">
    <property type="term" value="P:positive regulation of amyloid-beta formation"/>
    <property type="evidence" value="ECO:0007669"/>
    <property type="project" value="TreeGrafter"/>
</dbReference>
<dbReference type="AlphaFoldDB" id="A0A7R8URF5"/>
<dbReference type="Proteomes" id="UP000594454">
    <property type="component" value="Chromosome 3"/>
</dbReference>
<feature type="domain" description="Gamma-secretase-activating protein C-terminal" evidence="1">
    <location>
        <begin position="708"/>
        <end position="821"/>
    </location>
</feature>
<evidence type="ECO:0000313" key="2">
    <source>
        <dbReference type="EMBL" id="CAD7085586.1"/>
    </source>
</evidence>
<dbReference type="GO" id="GO:0005802">
    <property type="term" value="C:trans-Golgi network"/>
    <property type="evidence" value="ECO:0007669"/>
    <property type="project" value="TreeGrafter"/>
</dbReference>
<dbReference type="InterPro" id="IPR026172">
    <property type="entry name" value="GSAP_fam"/>
</dbReference>
<name>A0A7R8URF5_HERIL</name>
<accession>A0A7R8URF5</accession>
<sequence length="926" mass="104735">MLKQENLAANFCGLLAQQGFKDTAIEWRILGQEQDGSLLASWVSVTSDHNNFSSIGLFNAGQKTFDIVYKFDDVQNVVQASINATRTLLTYVLKVANRVESEQEDEEVLFYRPFVVELKQAEKPEPTRLLELDRRKQVMMQFLWKKLGPLDKIHQDKLLVLIHEEAILMFTTTIKRRRRDGDVLSRIDFSKEESWMFDPSLLVSESLVRSFTWAQWDATTQALHYIHLKPATRSISLIEKEEEDNGLNPTLSAFQFHDDLPTETVLNIPLNLPKLPQTPSATTSGSVYEDDTVPLRIHDSSLNLIIVSDDSGMLFVCHYYLYQPIKPPLEDVNTPNTVHFAYSVTILHYGCVVHCVIPGIPWNKAKLMKPTFSLHGDHHMLVFQPDLFVHLLDVGPSHEPCCHIVCPPYNKQQLTHLVPCKNWGSLAYDSATLDLVSMTIPKAHLIEAFRNDTSVDNRLSIVHYFLVHSNDMDVLGELLGIIMERPLSLDTVPLLKEALVAGTYATAKKGLPQEALPLTKLLPLTTSNMQKPIQAKVANLSVGLSHENLWNTTMMLLSPQQRLSPYRADIWTKLWERLNDNNKERKRFTAGQVSEKLMYSLACYQPEALSRCTTPLSPSGVGPSMSEFSANSRRGQSDVLPFVEVESCTATKQEHVISVNLRELSVHLVKNSAKQNTGFRWLKDTLFDRSQAPTHVHSVASQYASAQLDLSRALCIFVCRAAGVDARVENLRGFQLIDQMTHNQQYSLFMPLERYCLAVESIAFPLPQGFSSFFTYLGYRALPFEMFMQYVSNHVFELQIDAMKAIINDIDDSKEGVQRKLELLSVLPRSRAHRLLKNWNHPVSLMIRGRDHAANILSGNPVQPRSNSTPRNRSMEQTGIAAFPSADKLSPLDTFLDLLTAKASLNELDFNLLIETTVASMEDFTI</sequence>
<evidence type="ECO:0000313" key="3">
    <source>
        <dbReference type="Proteomes" id="UP000594454"/>
    </source>
</evidence>
<proteinExistence type="predicted"/>
<protein>
    <recommendedName>
        <fullName evidence="1">Gamma-secretase-activating protein C-terminal domain-containing protein</fullName>
    </recommendedName>
</protein>
<dbReference type="OrthoDB" id="9997853at2759"/>
<dbReference type="PANTHER" id="PTHR13630:SF1">
    <property type="entry name" value="GAMMA-SECRETASE-ACTIVATING PROTEIN"/>
    <property type="match status" value="1"/>
</dbReference>
<dbReference type="EMBL" id="LR899011">
    <property type="protein sequence ID" value="CAD7085586.1"/>
    <property type="molecule type" value="Genomic_DNA"/>
</dbReference>
<reference evidence="2 3" key="1">
    <citation type="submission" date="2020-11" db="EMBL/GenBank/DDBJ databases">
        <authorList>
            <person name="Wallbank WR R."/>
            <person name="Pardo Diaz C."/>
            <person name="Kozak K."/>
            <person name="Martin S."/>
            <person name="Jiggins C."/>
            <person name="Moest M."/>
            <person name="Warren A I."/>
            <person name="Generalovic N T."/>
            <person name="Byers J.R.P. K."/>
            <person name="Montejo-Kovacevich G."/>
            <person name="Yen C E."/>
        </authorList>
    </citation>
    <scope>NUCLEOTIDE SEQUENCE [LARGE SCALE GENOMIC DNA]</scope>
</reference>
<dbReference type="Pfam" id="PF14959">
    <property type="entry name" value="GSAP-16"/>
    <property type="match status" value="1"/>
</dbReference>